<dbReference type="EMBL" id="CAJNDS010002417">
    <property type="protein sequence ID" value="CAE7466774.1"/>
    <property type="molecule type" value="Genomic_DNA"/>
</dbReference>
<reference evidence="2" key="1">
    <citation type="submission" date="2021-02" db="EMBL/GenBank/DDBJ databases">
        <authorList>
            <person name="Dougan E. K."/>
            <person name="Rhodes N."/>
            <person name="Thang M."/>
            <person name="Chan C."/>
        </authorList>
    </citation>
    <scope>NUCLEOTIDE SEQUENCE</scope>
</reference>
<dbReference type="AlphaFoldDB" id="A0A812S6L9"/>
<sequence length="280" mass="30789">MLLAVFLSGVALGVSEDPQAVTLLQQHGLHLTLSSQEDLSLLSKLRFMPHNSLAVPTLDANGRLCLMCDLPPAERAPNQSYVQRTDCGNHSVFEDAAILQVPLSTFQQNATEEHNQTFGWCELNVQKSCADAVYNKDYMLFAKSILVHELAPGVASWDQYFCFYNGWLSSEIKALQHDFQGMYAKGRDFCNSEDLIKRGSQGNTTVNDVMARWLRGHQGLSGDRPTIEDSLFLAAASCALGGGSSACDMAYCAYSFCLKDDGFGTYDECQGWDPVKGMPI</sequence>
<protein>
    <submittedName>
        <fullName evidence="2">Uncharacterized protein</fullName>
    </submittedName>
</protein>
<name>A0A812S6L9_9DINO</name>
<organism evidence="2 3">
    <name type="scientific">Symbiodinium natans</name>
    <dbReference type="NCBI Taxonomy" id="878477"/>
    <lineage>
        <taxon>Eukaryota</taxon>
        <taxon>Sar</taxon>
        <taxon>Alveolata</taxon>
        <taxon>Dinophyceae</taxon>
        <taxon>Suessiales</taxon>
        <taxon>Symbiodiniaceae</taxon>
        <taxon>Symbiodinium</taxon>
    </lineage>
</organism>
<keyword evidence="3" id="KW-1185">Reference proteome</keyword>
<proteinExistence type="predicted"/>
<feature type="signal peptide" evidence="1">
    <location>
        <begin position="1"/>
        <end position="15"/>
    </location>
</feature>
<gene>
    <name evidence="2" type="ORF">SNAT2548_LOCUS26084</name>
</gene>
<comment type="caution">
    <text evidence="2">The sequence shown here is derived from an EMBL/GenBank/DDBJ whole genome shotgun (WGS) entry which is preliminary data.</text>
</comment>
<evidence type="ECO:0000256" key="1">
    <source>
        <dbReference type="SAM" id="SignalP"/>
    </source>
</evidence>
<evidence type="ECO:0000313" key="3">
    <source>
        <dbReference type="Proteomes" id="UP000604046"/>
    </source>
</evidence>
<dbReference type="Proteomes" id="UP000604046">
    <property type="component" value="Unassembled WGS sequence"/>
</dbReference>
<keyword evidence="1" id="KW-0732">Signal</keyword>
<accession>A0A812S6L9</accession>
<evidence type="ECO:0000313" key="2">
    <source>
        <dbReference type="EMBL" id="CAE7466774.1"/>
    </source>
</evidence>
<feature type="chain" id="PRO_5032743367" evidence="1">
    <location>
        <begin position="16"/>
        <end position="280"/>
    </location>
</feature>